<keyword evidence="1" id="KW-0812">Transmembrane</keyword>
<dbReference type="Proteomes" id="UP000664277">
    <property type="component" value="Unassembled WGS sequence"/>
</dbReference>
<feature type="transmembrane region" description="Helical" evidence="1">
    <location>
        <begin position="12"/>
        <end position="32"/>
    </location>
</feature>
<gene>
    <name evidence="2" type="ORF">J0M35_03665</name>
</gene>
<keyword evidence="1" id="KW-1133">Transmembrane helix</keyword>
<organism evidence="2 3">
    <name type="scientific">Candidatus Obscuribacter phosphatis</name>
    <dbReference type="NCBI Taxonomy" id="1906157"/>
    <lineage>
        <taxon>Bacteria</taxon>
        <taxon>Bacillati</taxon>
        <taxon>Candidatus Melainabacteria</taxon>
        <taxon>Candidatus Obscuribacterales</taxon>
        <taxon>Candidatus Obscuribacteraceae</taxon>
        <taxon>Candidatus Obscuribacter</taxon>
    </lineage>
</organism>
<comment type="caution">
    <text evidence="2">The sequence shown here is derived from an EMBL/GenBank/DDBJ whole genome shotgun (WGS) entry which is preliminary data.</text>
</comment>
<feature type="transmembrane region" description="Helical" evidence="1">
    <location>
        <begin position="52"/>
        <end position="71"/>
    </location>
</feature>
<evidence type="ECO:0000313" key="2">
    <source>
        <dbReference type="EMBL" id="MBN8659436.1"/>
    </source>
</evidence>
<dbReference type="AlphaFoldDB" id="A0A8J7TKY6"/>
<dbReference type="EMBL" id="JAFLCK010000003">
    <property type="protein sequence ID" value="MBN8659436.1"/>
    <property type="molecule type" value="Genomic_DNA"/>
</dbReference>
<name>A0A8J7TKY6_9BACT</name>
<sequence length="84" mass="9025">MANKGDKSGSSLPFMAMIYMAIFSALIVGASFEVIKYWPLPVSVVPYMDFKGGAIWGAVTGAIFGLIIGFVTDDSHFQEEEAQG</sequence>
<keyword evidence="1" id="KW-0472">Membrane</keyword>
<accession>A0A8J7TKY6</accession>
<proteinExistence type="predicted"/>
<reference evidence="2" key="1">
    <citation type="submission" date="2021-02" db="EMBL/GenBank/DDBJ databases">
        <title>Genome-Resolved Metagenomics of a Microbial Community Performing Photosynthetic Biological Nutrient Removal.</title>
        <authorList>
            <person name="Mcdaniel E.A."/>
        </authorList>
    </citation>
    <scope>NUCLEOTIDE SEQUENCE</scope>
    <source>
        <strain evidence="2">UWPOB_OBS1</strain>
    </source>
</reference>
<protein>
    <submittedName>
        <fullName evidence="2">Uncharacterized protein</fullName>
    </submittedName>
</protein>
<evidence type="ECO:0000313" key="3">
    <source>
        <dbReference type="Proteomes" id="UP000664277"/>
    </source>
</evidence>
<evidence type="ECO:0000256" key="1">
    <source>
        <dbReference type="SAM" id="Phobius"/>
    </source>
</evidence>